<accession>A0ABQ7MFJ2</accession>
<evidence type="ECO:0000313" key="2">
    <source>
        <dbReference type="Proteomes" id="UP000823674"/>
    </source>
</evidence>
<reference evidence="1 2" key="1">
    <citation type="submission" date="2021-03" db="EMBL/GenBank/DDBJ databases">
        <authorList>
            <person name="King G.J."/>
            <person name="Bancroft I."/>
            <person name="Baten A."/>
            <person name="Bloomfield J."/>
            <person name="Borpatragohain P."/>
            <person name="He Z."/>
            <person name="Irish N."/>
            <person name="Irwin J."/>
            <person name="Liu K."/>
            <person name="Mauleon R.P."/>
            <person name="Moore J."/>
            <person name="Morris R."/>
            <person name="Ostergaard L."/>
            <person name="Wang B."/>
            <person name="Wells R."/>
        </authorList>
    </citation>
    <scope>NUCLEOTIDE SEQUENCE [LARGE SCALE GENOMIC DNA]</scope>
    <source>
        <strain evidence="1">R-o-18</strain>
        <tissue evidence="1">Leaf</tissue>
    </source>
</reference>
<keyword evidence="2" id="KW-1185">Reference proteome</keyword>
<name>A0ABQ7MFJ2_BRACM</name>
<organism evidence="1 2">
    <name type="scientific">Brassica rapa subsp. trilocularis</name>
    <dbReference type="NCBI Taxonomy" id="1813537"/>
    <lineage>
        <taxon>Eukaryota</taxon>
        <taxon>Viridiplantae</taxon>
        <taxon>Streptophyta</taxon>
        <taxon>Embryophyta</taxon>
        <taxon>Tracheophyta</taxon>
        <taxon>Spermatophyta</taxon>
        <taxon>Magnoliopsida</taxon>
        <taxon>eudicotyledons</taxon>
        <taxon>Gunneridae</taxon>
        <taxon>Pentapetalae</taxon>
        <taxon>rosids</taxon>
        <taxon>malvids</taxon>
        <taxon>Brassicales</taxon>
        <taxon>Brassicaceae</taxon>
        <taxon>Brassiceae</taxon>
        <taxon>Brassica</taxon>
    </lineage>
</organism>
<protein>
    <submittedName>
        <fullName evidence="1">Uncharacterized protein</fullName>
    </submittedName>
</protein>
<gene>
    <name evidence="1" type="primary">A05g505310.1_BraROA</name>
    <name evidence="1" type="ORF">IGI04_019337</name>
</gene>
<dbReference type="EMBL" id="JADBGQ010000005">
    <property type="protein sequence ID" value="KAG5397523.1"/>
    <property type="molecule type" value="Genomic_DNA"/>
</dbReference>
<evidence type="ECO:0000313" key="1">
    <source>
        <dbReference type="EMBL" id="KAG5397523.1"/>
    </source>
</evidence>
<sequence length="72" mass="8098">MTSTLLVAGCKQLMDKEFWPEVHDASPSSFASKVALHQDRYEKGLRNQNDTPSFSLHGEAEPDGAVFFMPWI</sequence>
<dbReference type="Proteomes" id="UP000823674">
    <property type="component" value="Chromosome A05"/>
</dbReference>
<proteinExistence type="predicted"/>
<comment type="caution">
    <text evidence="1">The sequence shown here is derived from an EMBL/GenBank/DDBJ whole genome shotgun (WGS) entry which is preliminary data.</text>
</comment>